<feature type="transmembrane region" description="Helical" evidence="1">
    <location>
        <begin position="192"/>
        <end position="214"/>
    </location>
</feature>
<gene>
    <name evidence="2" type="ORF">GMA92_15530</name>
</gene>
<evidence type="ECO:0000256" key="1">
    <source>
        <dbReference type="SAM" id="Phobius"/>
    </source>
</evidence>
<protein>
    <submittedName>
        <fullName evidence="2">DUF1430 domain-containing protein</fullName>
    </submittedName>
</protein>
<reference evidence="2 3" key="1">
    <citation type="journal article" date="2019" name="Nat. Med.">
        <title>A library of human gut bacterial isolates paired with longitudinal multiomics data enables mechanistic microbiome research.</title>
        <authorList>
            <person name="Poyet M."/>
            <person name="Groussin M."/>
            <person name="Gibbons S.M."/>
            <person name="Avila-Pacheco J."/>
            <person name="Jiang X."/>
            <person name="Kearney S.M."/>
            <person name="Perrotta A.R."/>
            <person name="Berdy B."/>
            <person name="Zhao S."/>
            <person name="Lieberman T.D."/>
            <person name="Swanson P.K."/>
            <person name="Smith M."/>
            <person name="Roesemann S."/>
            <person name="Alexander J.E."/>
            <person name="Rich S.A."/>
            <person name="Livny J."/>
            <person name="Vlamakis H."/>
            <person name="Clish C."/>
            <person name="Bullock K."/>
            <person name="Deik A."/>
            <person name="Scott J."/>
            <person name="Pierce K.A."/>
            <person name="Xavier R.J."/>
            <person name="Alm E.J."/>
        </authorList>
    </citation>
    <scope>NUCLEOTIDE SEQUENCE [LARGE SCALE GENOMIC DNA]</scope>
    <source>
        <strain evidence="2 3">BIOML-A198</strain>
    </source>
</reference>
<feature type="transmembrane region" description="Helical" evidence="1">
    <location>
        <begin position="621"/>
        <end position="639"/>
    </location>
</feature>
<evidence type="ECO:0000313" key="2">
    <source>
        <dbReference type="EMBL" id="MTK22805.1"/>
    </source>
</evidence>
<keyword evidence="1" id="KW-0812">Transmembrane</keyword>
<dbReference type="Proteomes" id="UP000487649">
    <property type="component" value="Unassembled WGS sequence"/>
</dbReference>
<feature type="transmembrane region" description="Helical" evidence="1">
    <location>
        <begin position="241"/>
        <end position="261"/>
    </location>
</feature>
<evidence type="ECO:0000313" key="3">
    <source>
        <dbReference type="Proteomes" id="UP000487649"/>
    </source>
</evidence>
<dbReference type="Pfam" id="PF07242">
    <property type="entry name" value="DUF1430"/>
    <property type="match status" value="1"/>
</dbReference>
<proteinExistence type="predicted"/>
<organism evidence="2 3">
    <name type="scientific">Turicibacter sanguinis</name>
    <dbReference type="NCBI Taxonomy" id="154288"/>
    <lineage>
        <taxon>Bacteria</taxon>
        <taxon>Bacillati</taxon>
        <taxon>Bacillota</taxon>
        <taxon>Erysipelotrichia</taxon>
        <taxon>Erysipelotrichales</taxon>
        <taxon>Turicibacteraceae</taxon>
        <taxon>Turicibacter</taxon>
    </lineage>
</organism>
<accession>A0A9X4XHP2</accession>
<dbReference type="AlphaFoldDB" id="A0A9X4XHP2"/>
<comment type="caution">
    <text evidence="2">The sequence shown here is derived from an EMBL/GenBank/DDBJ whole genome shotgun (WGS) entry which is preliminary data.</text>
</comment>
<dbReference type="OrthoDB" id="2076832at2"/>
<feature type="transmembrane region" description="Helical" evidence="1">
    <location>
        <begin position="691"/>
        <end position="711"/>
    </location>
</feature>
<sequence length="727" mass="84469">MRVIIYLILTIQFLMSSFISISNFKVQMENNLLYADSTSIALSIRNLDEDNSTIIRMLENLAEKNNLEIYKHTYTSSSNLDIYASDCSLGGKVQLKQGIYPESEFGSYISTTPISSINDSNQVGIIKSFNDNLTVNIYDFSNLKHYDVTGVYYLNTTNVNKIELFIDDLDNNGINAQIIDMNFGIEVNKIKIFSNAIEICVMLCGMLSIIHFIIRELKNIFIYKMVGYSNMAITKEVLKKISMPFILSGMSMVLTWTFIYLVNSSFDYYLNILFLQFKIFIFYMVIYFITSLILINIYLYRYSVNTMIKGNKPFYSMLIFINFILKVSFLLIFSQSLVQCIDVSKELIEAKQSYAQWDKTENIFRINVQYTGLESTRDQREIDYYNKATKFLNELINQNGFLLDTYNFMPGENGYIYENNYFSNIPPEIAPNGRRITISESYLIYNPIETVEGVNVLERIENEPYTLNLLVPVQFQKFEDKIISIYKDEFFFRVVEVDNSYRQMLNQLPNKMSKSDVNINIIYVKDNQSYFTYQSHIASETNNLIIDPIVTIYNEYFCHASDSFAYLTTSAYFESTSKNPYNDIVALLLNANLNSISQISSVYDELGHEIASLNKTIKECIILMVGLLISNFLIIYHFISNYYEKNKYKLCLEEIVGYSFKDRNRWVLLTIIFLNLIPILFSLVLLKYKLVIISIICLILVLEVIMVMIFGNKLNKKNYAQVIKGED</sequence>
<keyword evidence="1" id="KW-0472">Membrane</keyword>
<dbReference type="RefSeq" id="WP_055166269.1">
    <property type="nucleotide sequence ID" value="NZ_CAUWFM010000065.1"/>
</dbReference>
<feature type="transmembrane region" description="Helical" evidence="1">
    <location>
        <begin position="666"/>
        <end position="685"/>
    </location>
</feature>
<feature type="transmembrane region" description="Helical" evidence="1">
    <location>
        <begin position="314"/>
        <end position="333"/>
    </location>
</feature>
<dbReference type="GeneID" id="60058825"/>
<keyword evidence="1" id="KW-1133">Transmembrane helix</keyword>
<feature type="transmembrane region" description="Helical" evidence="1">
    <location>
        <begin position="281"/>
        <end position="302"/>
    </location>
</feature>
<dbReference type="EMBL" id="WMQE01000062">
    <property type="protein sequence ID" value="MTK22805.1"/>
    <property type="molecule type" value="Genomic_DNA"/>
</dbReference>
<name>A0A9X4XHP2_9FIRM</name>
<dbReference type="InterPro" id="IPR006541">
    <property type="entry name" value="Bacteriocin_ass"/>
</dbReference>